<feature type="domain" description="HNH" evidence="1">
    <location>
        <begin position="17"/>
        <end position="55"/>
    </location>
</feature>
<sequence length="174" mass="18963">MSTGADTTEHDPDVAACEKCGHQIPSEELVEHHIVPLAAGGGDDPDNIATLCRHCERYAPDEFLDPGEYESVFADYVDTGTRPEVDFAYFGVIATEKLATAYRDAAGGITGEMDADELVESIDPIVNTVQSLPEAEDTHSPAYYWILYARFAEYGCVTEADSLTKKYIDGDLTT</sequence>
<keyword evidence="2" id="KW-0255">Endonuclease</keyword>
<dbReference type="EMBL" id="SESI01000001">
    <property type="protein sequence ID" value="TQQ81911.1"/>
    <property type="molecule type" value="Genomic_DNA"/>
</dbReference>
<reference evidence="2 3" key="1">
    <citation type="submission" date="2019-02" db="EMBL/GenBank/DDBJ databases">
        <title>Halonotius sp. a new haloqrchaeon isolated from saline water.</title>
        <authorList>
            <person name="Duran-Viseras A."/>
            <person name="Sanchez-Porro C."/>
            <person name="Ventosa A."/>
        </authorList>
    </citation>
    <scope>NUCLEOTIDE SEQUENCE [LARGE SCALE GENOMIC DNA]</scope>
    <source>
        <strain evidence="2 3">F9-27</strain>
    </source>
</reference>
<dbReference type="AlphaFoldDB" id="A0A544QR51"/>
<evidence type="ECO:0000259" key="1">
    <source>
        <dbReference type="Pfam" id="PF01844"/>
    </source>
</evidence>
<dbReference type="InterPro" id="IPR003615">
    <property type="entry name" value="HNH_nuc"/>
</dbReference>
<dbReference type="Proteomes" id="UP000315385">
    <property type="component" value="Unassembled WGS sequence"/>
</dbReference>
<dbReference type="Gene3D" id="1.10.30.50">
    <property type="match status" value="1"/>
</dbReference>
<dbReference type="RefSeq" id="WP_142442563.1">
    <property type="nucleotide sequence ID" value="NZ_SESI01000001.1"/>
</dbReference>
<gene>
    <name evidence="2" type="ORF">EWF95_02940</name>
</gene>
<dbReference type="GO" id="GO:0008270">
    <property type="term" value="F:zinc ion binding"/>
    <property type="evidence" value="ECO:0007669"/>
    <property type="project" value="InterPro"/>
</dbReference>
<dbReference type="InterPro" id="IPR002711">
    <property type="entry name" value="HNH"/>
</dbReference>
<evidence type="ECO:0000313" key="2">
    <source>
        <dbReference type="EMBL" id="TQQ81911.1"/>
    </source>
</evidence>
<proteinExistence type="predicted"/>
<keyword evidence="2" id="KW-0540">Nuclease</keyword>
<keyword evidence="3" id="KW-1185">Reference proteome</keyword>
<keyword evidence="2" id="KW-0378">Hydrolase</keyword>
<name>A0A544QR51_9EURY</name>
<dbReference type="Pfam" id="PF01844">
    <property type="entry name" value="HNH"/>
    <property type="match status" value="1"/>
</dbReference>
<dbReference type="OrthoDB" id="11472at2157"/>
<protein>
    <submittedName>
        <fullName evidence="2">HNH endonuclease</fullName>
    </submittedName>
</protein>
<organism evidence="2 3">
    <name type="scientific">Halonotius roseus</name>
    <dbReference type="NCBI Taxonomy" id="2511997"/>
    <lineage>
        <taxon>Archaea</taxon>
        <taxon>Methanobacteriati</taxon>
        <taxon>Methanobacteriota</taxon>
        <taxon>Stenosarchaea group</taxon>
        <taxon>Halobacteria</taxon>
        <taxon>Halobacteriales</taxon>
        <taxon>Haloferacaceae</taxon>
        <taxon>Halonotius</taxon>
    </lineage>
</organism>
<comment type="caution">
    <text evidence="2">The sequence shown here is derived from an EMBL/GenBank/DDBJ whole genome shotgun (WGS) entry which is preliminary data.</text>
</comment>
<evidence type="ECO:0000313" key="3">
    <source>
        <dbReference type="Proteomes" id="UP000315385"/>
    </source>
</evidence>
<dbReference type="GO" id="GO:0004519">
    <property type="term" value="F:endonuclease activity"/>
    <property type="evidence" value="ECO:0007669"/>
    <property type="project" value="UniProtKB-KW"/>
</dbReference>
<dbReference type="GO" id="GO:0003676">
    <property type="term" value="F:nucleic acid binding"/>
    <property type="evidence" value="ECO:0007669"/>
    <property type="project" value="InterPro"/>
</dbReference>
<accession>A0A544QR51</accession>
<dbReference type="CDD" id="cd00085">
    <property type="entry name" value="HNHc"/>
    <property type="match status" value="1"/>
</dbReference>